<dbReference type="InterPro" id="IPR057946">
    <property type="entry name" value="TPR_ZFYVE26"/>
</dbReference>
<gene>
    <name evidence="2" type="ORF">ElyMa_006636400</name>
</gene>
<dbReference type="GO" id="GO:0005765">
    <property type="term" value="C:lysosomal membrane"/>
    <property type="evidence" value="ECO:0007669"/>
    <property type="project" value="TreeGrafter"/>
</dbReference>
<dbReference type="GO" id="GO:0032266">
    <property type="term" value="F:phosphatidylinositol-3-phosphate binding"/>
    <property type="evidence" value="ECO:0007669"/>
    <property type="project" value="InterPro"/>
</dbReference>
<evidence type="ECO:0000313" key="2">
    <source>
        <dbReference type="EMBL" id="GFS10023.1"/>
    </source>
</evidence>
<dbReference type="GO" id="GO:0030496">
    <property type="term" value="C:midbody"/>
    <property type="evidence" value="ECO:0007669"/>
    <property type="project" value="TreeGrafter"/>
</dbReference>
<organism evidence="2 3">
    <name type="scientific">Elysia marginata</name>
    <dbReference type="NCBI Taxonomy" id="1093978"/>
    <lineage>
        <taxon>Eukaryota</taxon>
        <taxon>Metazoa</taxon>
        <taxon>Spiralia</taxon>
        <taxon>Lophotrochozoa</taxon>
        <taxon>Mollusca</taxon>
        <taxon>Gastropoda</taxon>
        <taxon>Heterobranchia</taxon>
        <taxon>Euthyneura</taxon>
        <taxon>Panpulmonata</taxon>
        <taxon>Sacoglossa</taxon>
        <taxon>Placobranchoidea</taxon>
        <taxon>Plakobranchidae</taxon>
        <taxon>Elysia</taxon>
    </lineage>
</organism>
<dbReference type="InterPro" id="IPR028730">
    <property type="entry name" value="ZFYVE26"/>
</dbReference>
<dbReference type="Pfam" id="PF25569">
    <property type="entry name" value="TPR_ZFYVE26"/>
    <property type="match status" value="1"/>
</dbReference>
<dbReference type="EMBL" id="BMAT01013314">
    <property type="protein sequence ID" value="GFS10023.1"/>
    <property type="molecule type" value="Genomic_DNA"/>
</dbReference>
<dbReference type="GO" id="GO:0032465">
    <property type="term" value="P:regulation of cytokinesis"/>
    <property type="evidence" value="ECO:0007669"/>
    <property type="project" value="TreeGrafter"/>
</dbReference>
<dbReference type="GO" id="GO:0000281">
    <property type="term" value="P:mitotic cytokinesis"/>
    <property type="evidence" value="ECO:0007669"/>
    <property type="project" value="InterPro"/>
</dbReference>
<dbReference type="PANTHER" id="PTHR46591:SF1">
    <property type="entry name" value="ZINC FINGER FYVE DOMAIN-CONTAINING PROTEIN 26"/>
    <property type="match status" value="1"/>
</dbReference>
<dbReference type="Proteomes" id="UP000762676">
    <property type="component" value="Unassembled WGS sequence"/>
</dbReference>
<dbReference type="PROSITE" id="PS51257">
    <property type="entry name" value="PROKAR_LIPOPROTEIN"/>
    <property type="match status" value="1"/>
</dbReference>
<dbReference type="AlphaFoldDB" id="A0AAV4IHX4"/>
<sequence length="512" mass="57417">MEVSTKCGIDPAGVWSAMGFACLQLGDFVGARDKFSHCLKAPKDKNQTSAGQSRLLREILDYLDTIPNSGTTEIQRLLRDPASICNIKTLLVPSVGEENRVESVPHKESMFYLRTYGTYMDHIVFLRQHNYWMKAVQFAIDHHCSSDVFVTGLMVPAMHSGEMGRLLEQMLMLDPTLEKWTPYLSATCKHLLKNKYFYTLYQVQIFMKDYIRAAMTCISHFYQRGATSYLDLSGRLQYLLTAQQHLQSYLDPGQWGSVRHPMAPATPTPLPTGRMMQAPSWDRPSAEAAARMVLTPEQVKKHIGTIALQVEVTKFMELCITQALGGVTPDSRTSLTSSSKSRVPTLFGQGSDRTQLVGLILLSGSDFSAGYDLTVRIIKEFRLNPVLIFTHCSRELAKLGRISEINTLIQRLVQESLVDDDGVDEIVGASLLVIADSQNQARDESDALIQLLRKDGNKINAFILVGKLRSAYLLAVKRERVEDVQRIAGAAQRLKQSAVTNICKKWLEQHQK</sequence>
<evidence type="ECO:0000259" key="1">
    <source>
        <dbReference type="Pfam" id="PF25569"/>
    </source>
</evidence>
<feature type="domain" description="ZFYVE26-like TPR repeats" evidence="1">
    <location>
        <begin position="386"/>
        <end position="508"/>
    </location>
</feature>
<reference evidence="2 3" key="1">
    <citation type="journal article" date="2021" name="Elife">
        <title>Chloroplast acquisition without the gene transfer in kleptoplastic sea slugs, Plakobranchus ocellatus.</title>
        <authorList>
            <person name="Maeda T."/>
            <person name="Takahashi S."/>
            <person name="Yoshida T."/>
            <person name="Shimamura S."/>
            <person name="Takaki Y."/>
            <person name="Nagai Y."/>
            <person name="Toyoda A."/>
            <person name="Suzuki Y."/>
            <person name="Arimoto A."/>
            <person name="Ishii H."/>
            <person name="Satoh N."/>
            <person name="Nishiyama T."/>
            <person name="Hasebe M."/>
            <person name="Maruyama T."/>
            <person name="Minagawa J."/>
            <person name="Obokata J."/>
            <person name="Shigenobu S."/>
        </authorList>
    </citation>
    <scope>NUCLEOTIDE SEQUENCE [LARGE SCALE GENOMIC DNA]</scope>
</reference>
<keyword evidence="3" id="KW-1185">Reference proteome</keyword>
<dbReference type="GO" id="GO:0000724">
    <property type="term" value="P:double-strand break repair via homologous recombination"/>
    <property type="evidence" value="ECO:0007669"/>
    <property type="project" value="InterPro"/>
</dbReference>
<dbReference type="PANTHER" id="PTHR46591">
    <property type="entry name" value="ZINC FINGER FYVE DOMAIN-CONTAINING PROTEIN 26"/>
    <property type="match status" value="1"/>
</dbReference>
<name>A0AAV4IHX4_9GAST</name>
<accession>A0AAV4IHX4</accession>
<dbReference type="GO" id="GO:0005813">
    <property type="term" value="C:centrosome"/>
    <property type="evidence" value="ECO:0007669"/>
    <property type="project" value="TreeGrafter"/>
</dbReference>
<protein>
    <submittedName>
        <fullName evidence="2">Zinc finger FYVE domain-containing protein 26</fullName>
    </submittedName>
</protein>
<comment type="caution">
    <text evidence="2">The sequence shown here is derived from an EMBL/GenBank/DDBJ whole genome shotgun (WGS) entry which is preliminary data.</text>
</comment>
<evidence type="ECO:0000313" key="3">
    <source>
        <dbReference type="Proteomes" id="UP000762676"/>
    </source>
</evidence>
<proteinExistence type="predicted"/>